<organism evidence="1">
    <name type="scientific">marine sediment metagenome</name>
    <dbReference type="NCBI Taxonomy" id="412755"/>
    <lineage>
        <taxon>unclassified sequences</taxon>
        <taxon>metagenomes</taxon>
        <taxon>ecological metagenomes</taxon>
    </lineage>
</organism>
<dbReference type="AlphaFoldDB" id="A0A0F9JE87"/>
<sequence length="132" mass="14971">MTGRYYGKDHTEFFYPPKGILQPIPRLSELVLTIIGCTGTFPTPADWIEIRQALAKDAKDLKIRALADSPGGFTFNEVVKKLKELKPPYDSNEYVVKWDVPWSEHIKTVTEIRSALDSTKGLTKQMLTTPFI</sequence>
<protein>
    <submittedName>
        <fullName evidence="1">Uncharacterized protein</fullName>
    </submittedName>
</protein>
<accession>A0A0F9JE87</accession>
<proteinExistence type="predicted"/>
<gene>
    <name evidence="1" type="ORF">LCGC14_1766830</name>
</gene>
<comment type="caution">
    <text evidence="1">The sequence shown here is derived from an EMBL/GenBank/DDBJ whole genome shotgun (WGS) entry which is preliminary data.</text>
</comment>
<name>A0A0F9JE87_9ZZZZ</name>
<reference evidence="1" key="1">
    <citation type="journal article" date="2015" name="Nature">
        <title>Complex archaea that bridge the gap between prokaryotes and eukaryotes.</title>
        <authorList>
            <person name="Spang A."/>
            <person name="Saw J.H."/>
            <person name="Jorgensen S.L."/>
            <person name="Zaremba-Niedzwiedzka K."/>
            <person name="Martijn J."/>
            <person name="Lind A.E."/>
            <person name="van Eijk R."/>
            <person name="Schleper C."/>
            <person name="Guy L."/>
            <person name="Ettema T.J."/>
        </authorList>
    </citation>
    <scope>NUCLEOTIDE SEQUENCE</scope>
</reference>
<evidence type="ECO:0000313" key="1">
    <source>
        <dbReference type="EMBL" id="KKM04181.1"/>
    </source>
</evidence>
<dbReference type="EMBL" id="LAZR01016514">
    <property type="protein sequence ID" value="KKM04181.1"/>
    <property type="molecule type" value="Genomic_DNA"/>
</dbReference>